<reference evidence="5 6" key="1">
    <citation type="submission" date="2024-05" db="EMBL/GenBank/DDBJ databases">
        <title>Sinomonas sp. nov., isolated from a waste landfill.</title>
        <authorList>
            <person name="Zhao Y."/>
        </authorList>
    </citation>
    <scope>NUCLEOTIDE SEQUENCE [LARGE SCALE GENOMIC DNA]</scope>
    <source>
        <strain evidence="5 6">CCTCC AB2014300</strain>
    </source>
</reference>
<protein>
    <submittedName>
        <fullName evidence="5">GPP34 family phosphoprotein</fullName>
    </submittedName>
</protein>
<keyword evidence="4" id="KW-0472">Membrane</keyword>
<name>A0ABU9X4I7_9MICC</name>
<comment type="caution">
    <text evidence="5">The sequence shown here is derived from an EMBL/GenBank/DDBJ whole genome shotgun (WGS) entry which is preliminary data.</text>
</comment>
<evidence type="ECO:0000313" key="6">
    <source>
        <dbReference type="Proteomes" id="UP001422074"/>
    </source>
</evidence>
<evidence type="ECO:0000256" key="2">
    <source>
        <dbReference type="ARBA" id="ARBA00023034"/>
    </source>
</evidence>
<evidence type="ECO:0000313" key="5">
    <source>
        <dbReference type="EMBL" id="MEN2745018.1"/>
    </source>
</evidence>
<keyword evidence="2" id="KW-0333">Golgi apparatus</keyword>
<organism evidence="5 6">
    <name type="scientific">Sinomonas halotolerans</name>
    <dbReference type="NCBI Taxonomy" id="1644133"/>
    <lineage>
        <taxon>Bacteria</taxon>
        <taxon>Bacillati</taxon>
        <taxon>Actinomycetota</taxon>
        <taxon>Actinomycetes</taxon>
        <taxon>Micrococcales</taxon>
        <taxon>Micrococcaceae</taxon>
        <taxon>Sinomonas</taxon>
    </lineage>
</organism>
<dbReference type="EMBL" id="JBDFRB010000008">
    <property type="protein sequence ID" value="MEN2745018.1"/>
    <property type="molecule type" value="Genomic_DNA"/>
</dbReference>
<keyword evidence="3" id="KW-0446">Lipid-binding</keyword>
<proteinExistence type="predicted"/>
<dbReference type="InterPro" id="IPR008628">
    <property type="entry name" value="GPP34-like"/>
</dbReference>
<gene>
    <name evidence="5" type="ORF">ABCQ75_10775</name>
</gene>
<evidence type="ECO:0000256" key="3">
    <source>
        <dbReference type="ARBA" id="ARBA00023121"/>
    </source>
</evidence>
<dbReference type="InterPro" id="IPR038261">
    <property type="entry name" value="GPP34-like_sf"/>
</dbReference>
<sequence length="249" mass="26393">MGADTPVSVELNLPQAVLLLATNDTDGRPEVPVFALRTAVAGAVLAELHLLGAVELQGKHVRATGRVPMTDFQHELEVIRDKSRPHTPKRWVAMFEGRAQVQRVYEGMASLGILEPIGEGRAGRFRARRYAEKDHAPRAALLNEIEQALGGTPSPAVASDSSGVGAEAGMGAGAGATEAHTADHGKAAAAQARVTALIALLEASGLLARLLPAADKTWADEIAKDYWPARAVEDELRLIRIAEEEAPTL</sequence>
<comment type="subcellular location">
    <subcellularLocation>
        <location evidence="1">Golgi apparatus membrane</location>
        <topology evidence="1">Peripheral membrane protein</topology>
        <orientation evidence="1">Cytoplasmic side</orientation>
    </subcellularLocation>
</comment>
<dbReference type="RefSeq" id="WP_345885373.1">
    <property type="nucleotide sequence ID" value="NZ_JBDFRB010000008.1"/>
</dbReference>
<evidence type="ECO:0000256" key="1">
    <source>
        <dbReference type="ARBA" id="ARBA00004255"/>
    </source>
</evidence>
<keyword evidence="6" id="KW-1185">Reference proteome</keyword>
<dbReference type="Gene3D" id="1.10.3630.10">
    <property type="entry name" value="yeast vps74-n-term truncation variant domain like"/>
    <property type="match status" value="1"/>
</dbReference>
<dbReference type="Pfam" id="PF05719">
    <property type="entry name" value="GPP34"/>
    <property type="match status" value="1"/>
</dbReference>
<evidence type="ECO:0000256" key="4">
    <source>
        <dbReference type="ARBA" id="ARBA00023136"/>
    </source>
</evidence>
<accession>A0ABU9X4I7</accession>
<dbReference type="Proteomes" id="UP001422074">
    <property type="component" value="Unassembled WGS sequence"/>
</dbReference>